<keyword evidence="11" id="KW-1185">Reference proteome</keyword>
<keyword evidence="6" id="KW-0239">DNA-directed DNA polymerase</keyword>
<comment type="similarity">
    <text evidence="1">Belongs to the DNA polymerase type-B family.</text>
</comment>
<evidence type="ECO:0000256" key="1">
    <source>
        <dbReference type="ARBA" id="ARBA00005755"/>
    </source>
</evidence>
<feature type="domain" description="DNA-directed DNA polymerase family B mitochondria/virus" evidence="9">
    <location>
        <begin position="265"/>
        <end position="354"/>
    </location>
</feature>
<accession>A0ABN7TG65</accession>
<evidence type="ECO:0000256" key="8">
    <source>
        <dbReference type="ARBA" id="ARBA00049244"/>
    </source>
</evidence>
<keyword evidence="3" id="KW-0808">Transferase</keyword>
<keyword evidence="7" id="KW-0238">DNA-binding</keyword>
<gene>
    <name evidence="10" type="ORF">OKIOD_LOCUS16731</name>
</gene>
<protein>
    <recommendedName>
        <fullName evidence="2">DNA-directed DNA polymerase</fullName>
        <ecNumber evidence="2">2.7.7.7</ecNumber>
    </recommendedName>
</protein>
<reference evidence="10 11" key="1">
    <citation type="submission" date="2021-04" db="EMBL/GenBank/DDBJ databases">
        <authorList>
            <person name="Bliznina A."/>
        </authorList>
    </citation>
    <scope>NUCLEOTIDE SEQUENCE [LARGE SCALE GENOMIC DNA]</scope>
</reference>
<dbReference type="SUPFAM" id="SSF56672">
    <property type="entry name" value="DNA/RNA polymerases"/>
    <property type="match status" value="1"/>
</dbReference>
<evidence type="ECO:0000256" key="3">
    <source>
        <dbReference type="ARBA" id="ARBA00022679"/>
    </source>
</evidence>
<sequence length="391" mass="45094">MQFGPYFIDGYAEAIYPEAADERNWIKVTPFKSVKKRYLFEYRGCSFHPCTQCNRRPFRAAKKVINGPDGHPIQVDFTRDELLAKEDARIHAIVDDIRQRDGLEDWGAPPVLLNELGIAVMCEGPQNFPHTLVIKMACRWIKEWRSLELDDDESAAPYSKTYPFLFKGAKTRSGIKAGKEGVTHDDFKRALLDEDENGNSKFFGFAMVDLWSPPEVVEKYIHTPPIFARKELTLEHLQGDLARTLSEKQKQRMFPCEENVFCFNVEDYFISSELLVYYLKMGLKFRVKYFVSYYRDKPFKDFVNTLVADRVKAAQANDTSMANWIKFVLNSAVGYFAINRAKFMNTKILSSGDLYTALRNPRLKALNTLRNEGHNCDPLHEALFKKNVSPT</sequence>
<evidence type="ECO:0000256" key="6">
    <source>
        <dbReference type="ARBA" id="ARBA00022932"/>
    </source>
</evidence>
<dbReference type="Proteomes" id="UP001158576">
    <property type="component" value="Chromosome 2"/>
</dbReference>
<evidence type="ECO:0000259" key="9">
    <source>
        <dbReference type="Pfam" id="PF03175"/>
    </source>
</evidence>
<evidence type="ECO:0000256" key="5">
    <source>
        <dbReference type="ARBA" id="ARBA00022705"/>
    </source>
</evidence>
<dbReference type="EC" id="2.7.7.7" evidence="2"/>
<keyword evidence="4" id="KW-0548">Nucleotidyltransferase</keyword>
<evidence type="ECO:0000313" key="11">
    <source>
        <dbReference type="Proteomes" id="UP001158576"/>
    </source>
</evidence>
<evidence type="ECO:0000256" key="7">
    <source>
        <dbReference type="ARBA" id="ARBA00023125"/>
    </source>
</evidence>
<dbReference type="InterPro" id="IPR043502">
    <property type="entry name" value="DNA/RNA_pol_sf"/>
</dbReference>
<keyword evidence="5" id="KW-0235">DNA replication</keyword>
<evidence type="ECO:0000313" key="10">
    <source>
        <dbReference type="EMBL" id="CAG5113876.1"/>
    </source>
</evidence>
<dbReference type="Pfam" id="PF03175">
    <property type="entry name" value="DNA_pol_B_2"/>
    <property type="match status" value="1"/>
</dbReference>
<evidence type="ECO:0000256" key="2">
    <source>
        <dbReference type="ARBA" id="ARBA00012417"/>
    </source>
</evidence>
<comment type="catalytic activity">
    <reaction evidence="8">
        <text>DNA(n) + a 2'-deoxyribonucleoside 5'-triphosphate = DNA(n+1) + diphosphate</text>
        <dbReference type="Rhea" id="RHEA:22508"/>
        <dbReference type="Rhea" id="RHEA-COMP:17339"/>
        <dbReference type="Rhea" id="RHEA-COMP:17340"/>
        <dbReference type="ChEBI" id="CHEBI:33019"/>
        <dbReference type="ChEBI" id="CHEBI:61560"/>
        <dbReference type="ChEBI" id="CHEBI:173112"/>
        <dbReference type="EC" id="2.7.7.7"/>
    </reaction>
</comment>
<name>A0ABN7TG65_OIKDI</name>
<dbReference type="InterPro" id="IPR004868">
    <property type="entry name" value="DNA-dir_DNA_pol_B_mt/vir"/>
</dbReference>
<evidence type="ECO:0000256" key="4">
    <source>
        <dbReference type="ARBA" id="ARBA00022695"/>
    </source>
</evidence>
<dbReference type="EMBL" id="OU015567">
    <property type="protein sequence ID" value="CAG5113876.1"/>
    <property type="molecule type" value="Genomic_DNA"/>
</dbReference>
<proteinExistence type="inferred from homology"/>
<organism evidence="10 11">
    <name type="scientific">Oikopleura dioica</name>
    <name type="common">Tunicate</name>
    <dbReference type="NCBI Taxonomy" id="34765"/>
    <lineage>
        <taxon>Eukaryota</taxon>
        <taxon>Metazoa</taxon>
        <taxon>Chordata</taxon>
        <taxon>Tunicata</taxon>
        <taxon>Appendicularia</taxon>
        <taxon>Copelata</taxon>
        <taxon>Oikopleuridae</taxon>
        <taxon>Oikopleura</taxon>
    </lineage>
</organism>